<keyword evidence="2" id="KW-0547">Nucleotide-binding</keyword>
<proteinExistence type="predicted"/>
<evidence type="ECO:0000256" key="2">
    <source>
        <dbReference type="ARBA" id="ARBA00022741"/>
    </source>
</evidence>
<evidence type="ECO:0000313" key="7">
    <source>
        <dbReference type="Proteomes" id="UP000216498"/>
    </source>
</evidence>
<reference evidence="6 7" key="1">
    <citation type="submission" date="2017-08" db="EMBL/GenBank/DDBJ databases">
        <title>Virgibacillus indicus sp. nov. and Virgibacillus profoundi sp. nov, two moderately halophilic bacteria isolated from marine sediment by using the Microfluidic Streak Plate.</title>
        <authorList>
            <person name="Xu B."/>
            <person name="Hu B."/>
            <person name="Wang J."/>
            <person name="Zhu Y."/>
            <person name="Huang L."/>
            <person name="Du W."/>
            <person name="Huang Y."/>
        </authorList>
    </citation>
    <scope>NUCLEOTIDE SEQUENCE [LARGE SCALE GENOMIC DNA]</scope>
    <source>
        <strain evidence="6 7">IO3-P2-C2</strain>
    </source>
</reference>
<evidence type="ECO:0000256" key="1">
    <source>
        <dbReference type="ARBA" id="ARBA00022636"/>
    </source>
</evidence>
<dbReference type="Pfam" id="PF07238">
    <property type="entry name" value="PilZ"/>
    <property type="match status" value="1"/>
</dbReference>
<dbReference type="GO" id="GO:0035438">
    <property type="term" value="F:cyclic-di-GMP binding"/>
    <property type="evidence" value="ECO:0007669"/>
    <property type="project" value="InterPro"/>
</dbReference>
<dbReference type="Proteomes" id="UP000216498">
    <property type="component" value="Unassembled WGS sequence"/>
</dbReference>
<evidence type="ECO:0000259" key="5">
    <source>
        <dbReference type="Pfam" id="PF12945"/>
    </source>
</evidence>
<organism evidence="6 7">
    <name type="scientific">Virgibacillus indicus</name>
    <dbReference type="NCBI Taxonomy" id="2024554"/>
    <lineage>
        <taxon>Bacteria</taxon>
        <taxon>Bacillati</taxon>
        <taxon>Bacillota</taxon>
        <taxon>Bacilli</taxon>
        <taxon>Bacillales</taxon>
        <taxon>Bacillaceae</taxon>
        <taxon>Virgibacillus</taxon>
    </lineage>
</organism>
<dbReference type="RefSeq" id="WP_094883691.1">
    <property type="nucleotide sequence ID" value="NZ_NPMS01000001.1"/>
</dbReference>
<feature type="domain" description="Type III secretion system flagellar brake protein YcgR PilZN" evidence="5">
    <location>
        <begin position="2"/>
        <end position="90"/>
    </location>
</feature>
<gene>
    <name evidence="6" type="ORF">CIL03_02840</name>
</gene>
<feature type="domain" description="PilZ" evidence="4">
    <location>
        <begin position="99"/>
        <end position="208"/>
    </location>
</feature>
<evidence type="ECO:0000313" key="6">
    <source>
        <dbReference type="EMBL" id="OZU90093.1"/>
    </source>
</evidence>
<sequence>MKIGTLLNLEVKDTVTKAAIKYRSKVIEKNEHYLFIDYPVNEKTRKTAFLAKGTLLMVVFAGDDQAIYQFPSKITAKVKLNVPALAIKLPDKSKLKRIQRREFVRINAAVDAAIYSPKSDFLPFVTVTSDISGGGMSVIVPKGNTLQIGQTIDVWLSLPTHSKKQKYVYSQAEIVFIKEASSSAVTASLKFVSISRQNQQHIISFCFQKQRELRMKELS</sequence>
<evidence type="ECO:0008006" key="8">
    <source>
        <dbReference type="Google" id="ProtNLM"/>
    </source>
</evidence>
<dbReference type="EMBL" id="NPMS01000001">
    <property type="protein sequence ID" value="OZU90093.1"/>
    <property type="molecule type" value="Genomic_DNA"/>
</dbReference>
<dbReference type="Pfam" id="PF12945">
    <property type="entry name" value="PilZNR"/>
    <property type="match status" value="1"/>
</dbReference>
<dbReference type="OrthoDB" id="1951449at2"/>
<comment type="caution">
    <text evidence="6">The sequence shown here is derived from an EMBL/GenBank/DDBJ whole genome shotgun (WGS) entry which is preliminary data.</text>
</comment>
<evidence type="ECO:0000256" key="3">
    <source>
        <dbReference type="ARBA" id="ARBA00023143"/>
    </source>
</evidence>
<dbReference type="AlphaFoldDB" id="A0A265NDL7"/>
<dbReference type="Gene3D" id="2.40.10.220">
    <property type="entry name" value="predicted glycosyltransferase like domains"/>
    <property type="match status" value="1"/>
</dbReference>
<dbReference type="InterPro" id="IPR009875">
    <property type="entry name" value="PilZ_domain"/>
</dbReference>
<name>A0A265NDL7_9BACI</name>
<protein>
    <recommendedName>
        <fullName evidence="8">Pilus assembly protein PilZ</fullName>
    </recommendedName>
</protein>
<accession>A0A265NDL7</accession>
<keyword evidence="7" id="KW-1185">Reference proteome</keyword>
<dbReference type="Gene3D" id="2.30.110.10">
    <property type="entry name" value="Electron Transport, Fmn-binding Protein, Chain A"/>
    <property type="match status" value="1"/>
</dbReference>
<evidence type="ECO:0000259" key="4">
    <source>
        <dbReference type="Pfam" id="PF07238"/>
    </source>
</evidence>
<dbReference type="InterPro" id="IPR009926">
    <property type="entry name" value="T3SS_YcgR_PilZN"/>
</dbReference>
<dbReference type="SUPFAM" id="SSF141371">
    <property type="entry name" value="PilZ domain-like"/>
    <property type="match status" value="1"/>
</dbReference>
<dbReference type="InterPro" id="IPR012349">
    <property type="entry name" value="Split_barrel_FMN-bd"/>
</dbReference>
<keyword evidence="3" id="KW-0975">Bacterial flagellum</keyword>
<keyword evidence="1" id="KW-0973">c-di-GMP</keyword>